<feature type="transmembrane region" description="Helical" evidence="7">
    <location>
        <begin position="197"/>
        <end position="218"/>
    </location>
</feature>
<evidence type="ECO:0000256" key="6">
    <source>
        <dbReference type="SAM" id="MobiDB-lite"/>
    </source>
</evidence>
<evidence type="ECO:0000313" key="8">
    <source>
        <dbReference type="EMBL" id="SFE93654.1"/>
    </source>
</evidence>
<dbReference type="RefSeq" id="WP_092198265.1">
    <property type="nucleotide sequence ID" value="NZ_FOND01000007.1"/>
</dbReference>
<feature type="transmembrane region" description="Helical" evidence="7">
    <location>
        <begin position="268"/>
        <end position="289"/>
    </location>
</feature>
<dbReference type="Proteomes" id="UP000198589">
    <property type="component" value="Unassembled WGS sequence"/>
</dbReference>
<feature type="transmembrane region" description="Helical" evidence="7">
    <location>
        <begin position="139"/>
        <end position="155"/>
    </location>
</feature>
<organism evidence="8 9">
    <name type="scientific">Blastococcus tunisiensis</name>
    <dbReference type="NCBI Taxonomy" id="1798228"/>
    <lineage>
        <taxon>Bacteria</taxon>
        <taxon>Bacillati</taxon>
        <taxon>Actinomycetota</taxon>
        <taxon>Actinomycetes</taxon>
        <taxon>Geodermatophilales</taxon>
        <taxon>Geodermatophilaceae</taxon>
        <taxon>Blastococcus</taxon>
    </lineage>
</organism>
<keyword evidence="9" id="KW-1185">Reference proteome</keyword>
<keyword evidence="4 7" id="KW-1133">Transmembrane helix</keyword>
<dbReference type="Gene3D" id="1.10.4160.10">
    <property type="entry name" value="Hydantoin permease"/>
    <property type="match status" value="1"/>
</dbReference>
<feature type="transmembrane region" description="Helical" evidence="7">
    <location>
        <begin position="34"/>
        <end position="56"/>
    </location>
</feature>
<proteinExistence type="inferred from homology"/>
<feature type="transmembrane region" description="Helical" evidence="7">
    <location>
        <begin position="418"/>
        <end position="441"/>
    </location>
</feature>
<dbReference type="PANTHER" id="PTHR30569">
    <property type="entry name" value="CYTOSINE TRANSPORTER CODB"/>
    <property type="match status" value="1"/>
</dbReference>
<dbReference type="PANTHER" id="PTHR30569:SF0">
    <property type="entry name" value="CYTOSINE PERMEASE"/>
    <property type="match status" value="1"/>
</dbReference>
<evidence type="ECO:0000313" key="9">
    <source>
        <dbReference type="Proteomes" id="UP000198589"/>
    </source>
</evidence>
<keyword evidence="5 7" id="KW-0472">Membrane</keyword>
<dbReference type="InterPro" id="IPR030191">
    <property type="entry name" value="CodB"/>
</dbReference>
<evidence type="ECO:0000256" key="5">
    <source>
        <dbReference type="ARBA" id="ARBA00023136"/>
    </source>
</evidence>
<evidence type="ECO:0000256" key="7">
    <source>
        <dbReference type="SAM" id="Phobius"/>
    </source>
</evidence>
<feature type="transmembrane region" description="Helical" evidence="7">
    <location>
        <begin position="230"/>
        <end position="256"/>
    </location>
</feature>
<feature type="transmembrane region" description="Helical" evidence="7">
    <location>
        <begin position="62"/>
        <end position="85"/>
    </location>
</feature>
<feature type="transmembrane region" description="Helical" evidence="7">
    <location>
        <begin position="106"/>
        <end position="127"/>
    </location>
</feature>
<evidence type="ECO:0000256" key="2">
    <source>
        <dbReference type="ARBA" id="ARBA00008974"/>
    </source>
</evidence>
<feature type="transmembrane region" description="Helical" evidence="7">
    <location>
        <begin position="310"/>
        <end position="328"/>
    </location>
</feature>
<protein>
    <submittedName>
        <fullName evidence="8">Putative hydroxymethylpyrimidine transporter CytX</fullName>
    </submittedName>
</protein>
<keyword evidence="3 7" id="KW-0812">Transmembrane</keyword>
<dbReference type="EMBL" id="FOND01000007">
    <property type="protein sequence ID" value="SFE93654.1"/>
    <property type="molecule type" value="Genomic_DNA"/>
</dbReference>
<gene>
    <name evidence="8" type="ORF">SAMN05216574_107105</name>
</gene>
<dbReference type="STRING" id="1798228.SAMN05216574_107105"/>
<feature type="transmembrane region" description="Helical" evidence="7">
    <location>
        <begin position="167"/>
        <end position="185"/>
    </location>
</feature>
<evidence type="ECO:0000256" key="3">
    <source>
        <dbReference type="ARBA" id="ARBA00022692"/>
    </source>
</evidence>
<name>A0A1I2EKL3_9ACTN</name>
<accession>A0A1I2EKL3</accession>
<dbReference type="InterPro" id="IPR001248">
    <property type="entry name" value="Pur-cyt_permease"/>
</dbReference>
<feature type="region of interest" description="Disordered" evidence="6">
    <location>
        <begin position="1"/>
        <end position="21"/>
    </location>
</feature>
<evidence type="ECO:0000256" key="1">
    <source>
        <dbReference type="ARBA" id="ARBA00004141"/>
    </source>
</evidence>
<dbReference type="AlphaFoldDB" id="A0A1I2EKL3"/>
<dbReference type="Pfam" id="PF02133">
    <property type="entry name" value="Transp_cyt_pur"/>
    <property type="match status" value="1"/>
</dbReference>
<sequence>MSRFGAVGATTSSGDAPLTLSPAPPRTLGRWDTAGLWGSLGISLLLPVAATYVVLFDRSLSVTIGAIVVGAVIGSVLLGLGAAAGAREGVPAMVLMRGLLGRRTSFLPTAFNLVQCVGWAAFEVWIIAEAASRALDAPRWPFVLGAGAMATLMALRPLGAVRVLARYAVWAALAAIVYLYIQVLSEPLPAVTEGGAGSFWTAADIVIALPVSWFPLAADYTRHVRRGRDAFVGATAGYGAATIALFTLGALALVAYGRGGLDVVDALLAVPLGLLAVLVLLVVEVDEAFANIYSTAVSAQNVVARLDRRVLAVLVGVLATGLALMADLVAYEPFLFLIGAVFVPLLGVFVVAYWLLPRGRWDVSDTAPARPALLLAWATGFGAYQLTLPTFFPGPGGGWTSWWAARQADLGIDPANGWSASLVSLAVAAALTTLVCLPGGLSARRRARSPVAQSEALR</sequence>
<dbReference type="GO" id="GO:0005886">
    <property type="term" value="C:plasma membrane"/>
    <property type="evidence" value="ECO:0007669"/>
    <property type="project" value="TreeGrafter"/>
</dbReference>
<dbReference type="GO" id="GO:0015209">
    <property type="term" value="F:cytosine transmembrane transporter activity"/>
    <property type="evidence" value="ECO:0007669"/>
    <property type="project" value="InterPro"/>
</dbReference>
<reference evidence="9" key="1">
    <citation type="submission" date="2016-10" db="EMBL/GenBank/DDBJ databases">
        <authorList>
            <person name="Varghese N."/>
            <person name="Submissions S."/>
        </authorList>
    </citation>
    <scope>NUCLEOTIDE SEQUENCE [LARGE SCALE GENOMIC DNA]</scope>
    <source>
        <strain evidence="9">DSM 46838</strain>
    </source>
</reference>
<comment type="subcellular location">
    <subcellularLocation>
        <location evidence="1">Membrane</location>
        <topology evidence="1">Multi-pass membrane protein</topology>
    </subcellularLocation>
</comment>
<evidence type="ECO:0000256" key="4">
    <source>
        <dbReference type="ARBA" id="ARBA00022989"/>
    </source>
</evidence>
<feature type="transmembrane region" description="Helical" evidence="7">
    <location>
        <begin position="334"/>
        <end position="356"/>
    </location>
</feature>
<comment type="similarity">
    <text evidence="2">Belongs to the purine-cytosine permease (2.A.39) family.</text>
</comment>
<dbReference type="OrthoDB" id="3169878at2"/>
<feature type="transmembrane region" description="Helical" evidence="7">
    <location>
        <begin position="372"/>
        <end position="392"/>
    </location>
</feature>